<reference evidence="4" key="3">
    <citation type="journal article" date="2008" name="Nucleic Acids Res.">
        <title>The rice annotation project database (RAP-DB): 2008 update.</title>
        <authorList>
            <consortium name="The rice annotation project (RAP)"/>
        </authorList>
    </citation>
    <scope>GENOME REANNOTATION</scope>
    <source>
        <strain evidence="4">cv. Nipponbare</strain>
    </source>
</reference>
<proteinExistence type="predicted"/>
<accession>Q7XTZ8</accession>
<feature type="compositionally biased region" description="Acidic residues" evidence="1">
    <location>
        <begin position="261"/>
        <end position="288"/>
    </location>
</feature>
<dbReference type="PANTHER" id="PTHR33170:SF40">
    <property type="entry name" value="OS04G0557100 PROTEIN"/>
    <property type="match status" value="1"/>
</dbReference>
<protein>
    <submittedName>
        <fullName evidence="3">OSJNBa0065O17.3 protein</fullName>
    </submittedName>
    <submittedName>
        <fullName evidence="2">OSJNBb0012E24.16 protein</fullName>
    </submittedName>
</protein>
<gene>
    <name evidence="3" type="ORF">OSJNBa0065O17.3</name>
    <name evidence="2" type="ORF">OSJNBb0012E24.16</name>
</gene>
<feature type="region of interest" description="Disordered" evidence="1">
    <location>
        <begin position="261"/>
        <end position="322"/>
    </location>
</feature>
<evidence type="ECO:0000256" key="1">
    <source>
        <dbReference type="SAM" id="MobiDB-lite"/>
    </source>
</evidence>
<name>Q7XPS8_ORYSJ</name>
<reference evidence="3" key="1">
    <citation type="journal article" date="2002" name="Nature">
        <title>Sequence and analysis of rice chromosome 4.</title>
        <authorList>
            <person name="Feng Q."/>
            <person name="Zhang Y."/>
            <person name="Hao P."/>
            <person name="Wang S."/>
            <person name="Fu G."/>
            <person name="Huang Y."/>
            <person name="Li Y."/>
            <person name="Zhu J."/>
            <person name="Liu Y."/>
            <person name="Hu X."/>
            <person name="Jia P."/>
            <person name="Zhang Y."/>
            <person name="Zhao Q."/>
            <person name="Ying K."/>
            <person name="Yu S."/>
            <person name="Tang Y."/>
            <person name="Weng Q."/>
            <person name="Zhang L."/>
            <person name="Lu Y."/>
            <person name="Mu J."/>
            <person name="Lu Y."/>
            <person name="Zhang L.S."/>
            <person name="Yu Z."/>
            <person name="Fan D."/>
            <person name="Liu X."/>
            <person name="Lu T."/>
            <person name="Li C."/>
            <person name="Wu Y."/>
            <person name="Sun T."/>
            <person name="Lei H."/>
            <person name="Li T."/>
            <person name="Hu H."/>
            <person name="Guan J."/>
            <person name="Wu M."/>
            <person name="Zhang R."/>
            <person name="Zhou B."/>
            <person name="Chen Z."/>
            <person name="Chen L."/>
            <person name="Jin Z."/>
            <person name="Wang R."/>
            <person name="Yin H."/>
            <person name="Cai Z."/>
            <person name="Ren S."/>
            <person name="Lv G."/>
            <person name="Gu W."/>
            <person name="Zhu G."/>
            <person name="Tu Y."/>
            <person name="Jia J."/>
            <person name="Zhang Y."/>
            <person name="Chen J."/>
            <person name="Kang H."/>
            <person name="Chen X."/>
            <person name="Shao C."/>
            <person name="Sun Y."/>
            <person name="Hu Q."/>
            <person name="Zhang X."/>
            <person name="Zhang W."/>
            <person name="Wang L."/>
            <person name="Ding C."/>
            <person name="Sheng H."/>
            <person name="Gu J."/>
            <person name="Chen S."/>
            <person name="Ni L."/>
            <person name="Zhu F."/>
            <person name="Chen W."/>
            <person name="Lan L."/>
            <person name="Lai Y."/>
            <person name="Cheng Z."/>
            <person name="Gu M."/>
            <person name="Jiang J."/>
            <person name="Li J."/>
            <person name="Hong G."/>
            <person name="Xue Y."/>
            <person name="Han B."/>
        </authorList>
    </citation>
    <scope>NUCLEOTIDE SEQUENCE</scope>
</reference>
<dbReference type="Proteomes" id="UP000000763">
    <property type="component" value="Chromosome 4"/>
</dbReference>
<feature type="compositionally biased region" description="Basic and acidic residues" evidence="1">
    <location>
        <begin position="289"/>
        <end position="322"/>
    </location>
</feature>
<dbReference type="AlphaFoldDB" id="Q7XPS8"/>
<dbReference type="EMBL" id="AL606647">
    <property type="protein sequence ID" value="CAD41651.2"/>
    <property type="molecule type" value="Genomic_DNA"/>
</dbReference>
<accession>Q7XPS8</accession>
<reference evidence="4" key="2">
    <citation type="journal article" date="2005" name="Nature">
        <title>The map-based sequence of the rice genome.</title>
        <authorList>
            <consortium name="International rice genome sequencing project (IRGSP)"/>
            <person name="Matsumoto T."/>
            <person name="Wu J."/>
            <person name="Kanamori H."/>
            <person name="Katayose Y."/>
            <person name="Fujisawa M."/>
            <person name="Namiki N."/>
            <person name="Mizuno H."/>
            <person name="Yamamoto K."/>
            <person name="Antonio B.A."/>
            <person name="Baba T."/>
            <person name="Sakata K."/>
            <person name="Nagamura Y."/>
            <person name="Aoki H."/>
            <person name="Arikawa K."/>
            <person name="Arita K."/>
            <person name="Bito T."/>
            <person name="Chiden Y."/>
            <person name="Fujitsuka N."/>
            <person name="Fukunaka R."/>
            <person name="Hamada M."/>
            <person name="Harada C."/>
            <person name="Hayashi A."/>
            <person name="Hijishita S."/>
            <person name="Honda M."/>
            <person name="Hosokawa S."/>
            <person name="Ichikawa Y."/>
            <person name="Idonuma A."/>
            <person name="Iijima M."/>
            <person name="Ikeda M."/>
            <person name="Ikeno M."/>
            <person name="Ito K."/>
            <person name="Ito S."/>
            <person name="Ito T."/>
            <person name="Ito Y."/>
            <person name="Ito Y."/>
            <person name="Iwabuchi A."/>
            <person name="Kamiya K."/>
            <person name="Karasawa W."/>
            <person name="Kurita K."/>
            <person name="Katagiri S."/>
            <person name="Kikuta A."/>
            <person name="Kobayashi H."/>
            <person name="Kobayashi N."/>
            <person name="Machita K."/>
            <person name="Maehara T."/>
            <person name="Masukawa M."/>
            <person name="Mizubayashi T."/>
            <person name="Mukai Y."/>
            <person name="Nagasaki H."/>
            <person name="Nagata Y."/>
            <person name="Naito S."/>
            <person name="Nakashima M."/>
            <person name="Nakama Y."/>
            <person name="Nakamichi Y."/>
            <person name="Nakamura M."/>
            <person name="Meguro A."/>
            <person name="Negishi M."/>
            <person name="Ohta I."/>
            <person name="Ohta T."/>
            <person name="Okamoto M."/>
            <person name="Ono N."/>
            <person name="Saji S."/>
            <person name="Sakaguchi M."/>
            <person name="Sakai K."/>
            <person name="Shibata M."/>
            <person name="Shimokawa T."/>
            <person name="Song J."/>
            <person name="Takazaki Y."/>
            <person name="Terasawa K."/>
            <person name="Tsugane M."/>
            <person name="Tsuji K."/>
            <person name="Ueda S."/>
            <person name="Waki K."/>
            <person name="Yamagata H."/>
            <person name="Yamamoto M."/>
            <person name="Yamamoto S."/>
            <person name="Yamane H."/>
            <person name="Yoshiki S."/>
            <person name="Yoshihara R."/>
            <person name="Yukawa K."/>
            <person name="Zhong H."/>
            <person name="Yano M."/>
            <person name="Yuan Q."/>
            <person name="Ouyang S."/>
            <person name="Liu J."/>
            <person name="Jones K.M."/>
            <person name="Gansberger K."/>
            <person name="Moffat K."/>
            <person name="Hill J."/>
            <person name="Bera J."/>
            <person name="Fadrosh D."/>
            <person name="Jin S."/>
            <person name="Johri S."/>
            <person name="Kim M."/>
            <person name="Overton L."/>
            <person name="Reardon M."/>
            <person name="Tsitrin T."/>
            <person name="Vuong H."/>
            <person name="Weaver B."/>
            <person name="Ciecko A."/>
            <person name="Tallon L."/>
            <person name="Jackson J."/>
            <person name="Pai G."/>
            <person name="Aken S.V."/>
            <person name="Utterback T."/>
            <person name="Reidmuller S."/>
            <person name="Feldblyum T."/>
            <person name="Hsiao J."/>
            <person name="Zismann V."/>
            <person name="Iobst S."/>
            <person name="de Vazeille A.R."/>
            <person name="Buell C.R."/>
            <person name="Ying K."/>
            <person name="Li Y."/>
            <person name="Lu T."/>
            <person name="Huang Y."/>
            <person name="Zhao Q."/>
            <person name="Feng Q."/>
            <person name="Zhang L."/>
            <person name="Zhu J."/>
            <person name="Weng Q."/>
            <person name="Mu J."/>
            <person name="Lu Y."/>
            <person name="Fan D."/>
            <person name="Liu Y."/>
            <person name="Guan J."/>
            <person name="Zhang Y."/>
            <person name="Yu S."/>
            <person name="Liu X."/>
            <person name="Zhang Y."/>
            <person name="Hong G."/>
            <person name="Han B."/>
            <person name="Choisne N."/>
            <person name="Demange N."/>
            <person name="Orjeda G."/>
            <person name="Samain S."/>
            <person name="Cattolico L."/>
            <person name="Pelletier E."/>
            <person name="Couloux A."/>
            <person name="Segurens B."/>
            <person name="Wincker P."/>
            <person name="D'Hont A."/>
            <person name="Scarpelli C."/>
            <person name="Weissenbach J."/>
            <person name="Salanoubat M."/>
            <person name="Quetier F."/>
            <person name="Yu Y."/>
            <person name="Kim H.R."/>
            <person name="Rambo T."/>
            <person name="Currie J."/>
            <person name="Collura K."/>
            <person name="Luo M."/>
            <person name="Yang T."/>
            <person name="Ammiraju J.S.S."/>
            <person name="Engler F."/>
            <person name="Soderlund C."/>
            <person name="Wing R.A."/>
            <person name="Palmer L.E."/>
            <person name="de la Bastide M."/>
            <person name="Spiegel L."/>
            <person name="Nascimento L."/>
            <person name="Zutavern T."/>
            <person name="O'Shaughnessy A."/>
            <person name="Dike S."/>
            <person name="Dedhia N."/>
            <person name="Preston R."/>
            <person name="Balija V."/>
            <person name="McCombie W.R."/>
            <person name="Chow T."/>
            <person name="Chen H."/>
            <person name="Chung M."/>
            <person name="Chen C."/>
            <person name="Shaw J."/>
            <person name="Wu H."/>
            <person name="Hsiao K."/>
            <person name="Chao Y."/>
            <person name="Chu M."/>
            <person name="Cheng C."/>
            <person name="Hour A."/>
            <person name="Lee P."/>
            <person name="Lin S."/>
            <person name="Lin Y."/>
            <person name="Liou J."/>
            <person name="Liu S."/>
            <person name="Hsing Y."/>
            <person name="Raghuvanshi S."/>
            <person name="Mohanty A."/>
            <person name="Bharti A.K."/>
            <person name="Gaur A."/>
            <person name="Gupta V."/>
            <person name="Kumar D."/>
            <person name="Ravi V."/>
            <person name="Vij S."/>
            <person name="Kapur A."/>
            <person name="Khurana P."/>
            <person name="Khurana P."/>
            <person name="Khurana J.P."/>
            <person name="Tyagi A.K."/>
            <person name="Gaikwad K."/>
            <person name="Singh A."/>
            <person name="Dalal V."/>
            <person name="Srivastava S."/>
            <person name="Dixit A."/>
            <person name="Pal A.K."/>
            <person name="Ghazi I.A."/>
            <person name="Yadav M."/>
            <person name="Pandit A."/>
            <person name="Bhargava A."/>
            <person name="Sureshbabu K."/>
            <person name="Batra K."/>
            <person name="Sharma T.R."/>
            <person name="Mohapatra T."/>
            <person name="Singh N.K."/>
            <person name="Messing J."/>
            <person name="Nelson A.B."/>
            <person name="Fuks G."/>
            <person name="Kavchok S."/>
            <person name="Keizer G."/>
            <person name="Linton E."/>
            <person name="Llaca V."/>
            <person name="Song R."/>
            <person name="Tanyolac B."/>
            <person name="Young S."/>
            <person name="Ho-Il K."/>
            <person name="Hahn J.H."/>
            <person name="Sangsakoo G."/>
            <person name="Vanavichit A."/>
            <person name="de Mattos Luiz.A.T."/>
            <person name="Zimmer P.D."/>
            <person name="Malone G."/>
            <person name="Dellagostin O."/>
            <person name="de Oliveira A.C."/>
            <person name="Bevan M."/>
            <person name="Bancroft I."/>
            <person name="Minx P."/>
            <person name="Cordum H."/>
            <person name="Wilson R."/>
            <person name="Cheng Z."/>
            <person name="Jin W."/>
            <person name="Jiang J."/>
            <person name="Leong S.A."/>
            <person name="Iwama H."/>
            <person name="Gojobori T."/>
            <person name="Itoh T."/>
            <person name="Niimura Y."/>
            <person name="Fujii Y."/>
            <person name="Habara T."/>
            <person name="Sakai H."/>
            <person name="Sato Y."/>
            <person name="Wilson G."/>
            <person name="Kumar K."/>
            <person name="McCouch S."/>
            <person name="Juretic N."/>
            <person name="Hoen D."/>
            <person name="Wright S."/>
            <person name="Bruskiewich R."/>
            <person name="Bureau T."/>
            <person name="Miyao A."/>
            <person name="Hirochika H."/>
            <person name="Nishikawa T."/>
            <person name="Kadowaki K."/>
            <person name="Sugiura M."/>
            <person name="Burr B."/>
            <person name="Sasaki T."/>
        </authorList>
    </citation>
    <scope>NUCLEOTIDE SEQUENCE [LARGE SCALE GENOMIC DNA]</scope>
    <source>
        <strain evidence="4">cv. Nipponbare</strain>
    </source>
</reference>
<evidence type="ECO:0000313" key="3">
    <source>
        <dbReference type="EMBL" id="CAE03478.2"/>
    </source>
</evidence>
<evidence type="ECO:0000313" key="2">
    <source>
        <dbReference type="EMBL" id="CAD41651.2"/>
    </source>
</evidence>
<evidence type="ECO:0000313" key="4">
    <source>
        <dbReference type="Proteomes" id="UP000000763"/>
    </source>
</evidence>
<dbReference type="PANTHER" id="PTHR33170">
    <property type="entry name" value="DUF4283 DOMAIN-CONTAINING PROTEIN-RELATED"/>
    <property type="match status" value="1"/>
</dbReference>
<dbReference type="EMBL" id="AL606682">
    <property type="protein sequence ID" value="CAE03478.2"/>
    <property type="molecule type" value="Genomic_DNA"/>
</dbReference>
<organism evidence="3 4">
    <name type="scientific">Oryza sativa subsp. japonica</name>
    <name type="common">Rice</name>
    <dbReference type="NCBI Taxonomy" id="39947"/>
    <lineage>
        <taxon>Eukaryota</taxon>
        <taxon>Viridiplantae</taxon>
        <taxon>Streptophyta</taxon>
        <taxon>Embryophyta</taxon>
        <taxon>Tracheophyta</taxon>
        <taxon>Spermatophyta</taxon>
        <taxon>Magnoliopsida</taxon>
        <taxon>Liliopsida</taxon>
        <taxon>Poales</taxon>
        <taxon>Poaceae</taxon>
        <taxon>BOP clade</taxon>
        <taxon>Oryzoideae</taxon>
        <taxon>Oryzeae</taxon>
        <taxon>Oryzinae</taxon>
        <taxon>Oryza</taxon>
        <taxon>Oryza sativa</taxon>
    </lineage>
</organism>
<sequence>MTQTKEEAKGGGGSKKPGQIKVGDVVVSVNSEVKKGKNYVSEFDDDEDDLLEFDKEPRVISDKKGDDQKGGARVKVCSRCTQKGHGVADCKVDVYCDICDCSEHVNHKCPVLKLPKPVVQAVGYAVEGLGFQHIPHQPLQRNKKNTKKALVRVVGGALSVERLVTLLHKLCPTKWKWEPVPHGKDAFVVLFPSKGELQWAINFGGADVKEGGVAMGVRVEFEEWFVEEEGFLLPKVLDVVIGDHYFELKFEVEKKGVDENGEEVEFNLEDWDGDEEDGNVEGEESGEDNEGREKGPKMSKVDDMVTDDNHDRGEGSKEAQEGADLAKEMDFSMMAENILDVAVQDVLEEVYERVEREELEENEAGVQQEKIVQLANVGEVSMTPKRASERLMGSSGRHSLEKAKSRKAWMNLDPLSDTKEQETLTVSHENSMFQKSIKSVISFVRSPTYNVYAI</sequence>